<organism evidence="2">
    <name type="scientific">marine sediment metagenome</name>
    <dbReference type="NCBI Taxonomy" id="412755"/>
    <lineage>
        <taxon>unclassified sequences</taxon>
        <taxon>metagenomes</taxon>
        <taxon>ecological metagenomes</taxon>
    </lineage>
</organism>
<comment type="caution">
    <text evidence="2">The sequence shown here is derived from an EMBL/GenBank/DDBJ whole genome shotgun (WGS) entry which is preliminary data.</text>
</comment>
<evidence type="ECO:0000313" key="2">
    <source>
        <dbReference type="EMBL" id="KKL97913.1"/>
    </source>
</evidence>
<reference evidence="2" key="1">
    <citation type="journal article" date="2015" name="Nature">
        <title>Complex archaea that bridge the gap between prokaryotes and eukaryotes.</title>
        <authorList>
            <person name="Spang A."/>
            <person name="Saw J.H."/>
            <person name="Jorgensen S.L."/>
            <person name="Zaremba-Niedzwiedzka K."/>
            <person name="Martijn J."/>
            <person name="Lind A.E."/>
            <person name="van Eijk R."/>
            <person name="Schleper C."/>
            <person name="Guy L."/>
            <person name="Ettema T.J."/>
        </authorList>
    </citation>
    <scope>NUCLEOTIDE SEQUENCE</scope>
</reference>
<dbReference type="SUPFAM" id="SSF53098">
    <property type="entry name" value="Ribonuclease H-like"/>
    <property type="match status" value="1"/>
</dbReference>
<feature type="region of interest" description="Disordered" evidence="1">
    <location>
        <begin position="237"/>
        <end position="268"/>
    </location>
</feature>
<accession>A0A0F9GGQ1</accession>
<dbReference type="InterPro" id="IPR012337">
    <property type="entry name" value="RNaseH-like_sf"/>
</dbReference>
<dbReference type="EMBL" id="LAZR01018049">
    <property type="protein sequence ID" value="KKL97913.1"/>
    <property type="molecule type" value="Genomic_DNA"/>
</dbReference>
<protein>
    <recommendedName>
        <fullName evidence="3">Transposase IS4-like domain-containing protein</fullName>
    </recommendedName>
</protein>
<feature type="compositionally biased region" description="Basic residues" evidence="1">
    <location>
        <begin position="256"/>
        <end position="268"/>
    </location>
</feature>
<evidence type="ECO:0008006" key="3">
    <source>
        <dbReference type="Google" id="ProtNLM"/>
    </source>
</evidence>
<proteinExistence type="predicted"/>
<sequence length="268" mass="31036">MDRGFWSYGLFWEIQNQGAWFGVRLFKTAGLKHVRKLGWKDRLVRYAPTDRKWRKQGLPPSMLLRVIDYQIKGFRPSAVVTNITDPTVTSRQDWVRLSTQSDPGRRLDPGLYHRRWEIETTFYELKVSQGMKGGLLRSRTPQSLAYEVAGHVLFYLLVRWMMVEAAIRHGEDPLRLSFTAALRELSDLYEKLLTSSPQRVARVLLPRLLARIASHLVPIRSGRHYCRPHDTKVKNCGYGKRRLPSKLPAAQGQKPSSKRISKNRRSKG</sequence>
<gene>
    <name evidence="2" type="ORF">LCGC14_1829660</name>
</gene>
<dbReference type="AlphaFoldDB" id="A0A0F9GGQ1"/>
<name>A0A0F9GGQ1_9ZZZZ</name>
<evidence type="ECO:0000256" key="1">
    <source>
        <dbReference type="SAM" id="MobiDB-lite"/>
    </source>
</evidence>